<evidence type="ECO:0000256" key="8">
    <source>
        <dbReference type="SAM" id="Phobius"/>
    </source>
</evidence>
<dbReference type="InterPro" id="IPR035906">
    <property type="entry name" value="MetI-like_sf"/>
</dbReference>
<dbReference type="Proteomes" id="UP000248616">
    <property type="component" value="Unassembled WGS sequence"/>
</dbReference>
<feature type="transmembrane region" description="Helical" evidence="8">
    <location>
        <begin position="12"/>
        <end position="34"/>
    </location>
</feature>
<dbReference type="GO" id="GO:0005886">
    <property type="term" value="C:plasma membrane"/>
    <property type="evidence" value="ECO:0007669"/>
    <property type="project" value="UniProtKB-SubCell"/>
</dbReference>
<feature type="transmembrane region" description="Helical" evidence="8">
    <location>
        <begin position="359"/>
        <end position="379"/>
    </location>
</feature>
<dbReference type="CDD" id="cd06261">
    <property type="entry name" value="TM_PBP2"/>
    <property type="match status" value="1"/>
</dbReference>
<name>A0A2W7C282_9HYPH</name>
<feature type="domain" description="ABC transmembrane type-1" evidence="9">
    <location>
        <begin position="174"/>
        <end position="380"/>
    </location>
</feature>
<organism evidence="10 11">
    <name type="scientific">Mesorhizobium kowhaii</name>
    <dbReference type="NCBI Taxonomy" id="1300272"/>
    <lineage>
        <taxon>Bacteria</taxon>
        <taxon>Pseudomonadati</taxon>
        <taxon>Pseudomonadota</taxon>
        <taxon>Alphaproteobacteria</taxon>
        <taxon>Hyphomicrobiales</taxon>
        <taxon>Phyllobacteriaceae</taxon>
        <taxon>Mesorhizobium</taxon>
    </lineage>
</organism>
<dbReference type="PANTHER" id="PTHR42929">
    <property type="entry name" value="INNER MEMBRANE ABC TRANSPORTER PERMEASE PROTEIN YDCU-RELATED-RELATED"/>
    <property type="match status" value="1"/>
</dbReference>
<dbReference type="RefSeq" id="WP_208647100.1">
    <property type="nucleotide sequence ID" value="NZ_MZXV01000034.1"/>
</dbReference>
<keyword evidence="7 8" id="KW-0472">Membrane</keyword>
<keyword evidence="5 8" id="KW-0812">Transmembrane</keyword>
<evidence type="ECO:0000256" key="3">
    <source>
        <dbReference type="ARBA" id="ARBA00022448"/>
    </source>
</evidence>
<keyword evidence="6 8" id="KW-1133">Transmembrane helix</keyword>
<dbReference type="SUPFAM" id="SSF161098">
    <property type="entry name" value="MetI-like"/>
    <property type="match status" value="1"/>
</dbReference>
<evidence type="ECO:0000256" key="5">
    <source>
        <dbReference type="ARBA" id="ARBA00022692"/>
    </source>
</evidence>
<evidence type="ECO:0000256" key="1">
    <source>
        <dbReference type="ARBA" id="ARBA00004651"/>
    </source>
</evidence>
<feature type="transmembrane region" description="Helical" evidence="8">
    <location>
        <begin position="260"/>
        <end position="280"/>
    </location>
</feature>
<evidence type="ECO:0000256" key="4">
    <source>
        <dbReference type="ARBA" id="ARBA00022475"/>
    </source>
</evidence>
<feature type="transmembrane region" description="Helical" evidence="8">
    <location>
        <begin position="210"/>
        <end position="232"/>
    </location>
</feature>
<dbReference type="PROSITE" id="PS50928">
    <property type="entry name" value="ABC_TM1"/>
    <property type="match status" value="1"/>
</dbReference>
<comment type="subcellular location">
    <subcellularLocation>
        <location evidence="1">Cell membrane</location>
        <topology evidence="1">Multi-pass membrane protein</topology>
    </subcellularLocation>
</comment>
<dbReference type="PANTHER" id="PTHR42929:SF5">
    <property type="entry name" value="ABC TRANSPORTER PERMEASE PROTEIN"/>
    <property type="match status" value="1"/>
</dbReference>
<feature type="transmembrane region" description="Helical" evidence="8">
    <location>
        <begin position="173"/>
        <end position="198"/>
    </location>
</feature>
<evidence type="ECO:0000256" key="2">
    <source>
        <dbReference type="ARBA" id="ARBA00007069"/>
    </source>
</evidence>
<comment type="caution">
    <text evidence="10">The sequence shown here is derived from an EMBL/GenBank/DDBJ whole genome shotgun (WGS) entry which is preliminary data.</text>
</comment>
<accession>A0A2W7C282</accession>
<comment type="similarity">
    <text evidence="2">Belongs to the binding-protein-dependent transport system permease family. CysTW subfamily.</text>
</comment>
<evidence type="ECO:0000313" key="11">
    <source>
        <dbReference type="Proteomes" id="UP000248616"/>
    </source>
</evidence>
<dbReference type="AlphaFoldDB" id="A0A2W7C282"/>
<protein>
    <recommendedName>
        <fullName evidence="9">ABC transmembrane type-1 domain-containing protein</fullName>
    </recommendedName>
</protein>
<sequence>MKMHPHETWRAIRGYALVIPVLAMLLVTFVVPLLEVVRTSVTDDEMQASLPNVAAALRPWDGQSVVPAEASQALLLDLPAAAPQKLAALGRRLSYEDPKANSLLRLTAQRLKSGATNLAEIDGRWAQPGTWQMLKRAAGPYSSFYLLGAFDLRRDFGNGVKDSYETGGLYRNILLRTFVIAFLTTVCALVLAFPLCFFISQSSSVIQRGAVLIIMLPFWTSIIVRTTAWIVLLQDRGVINQLLEASGLINRPLPLLHNRFAVIVVLTHVMLPFLALPLLASMRAVDHRLTDAAASLGAGPLRAFWSAYLPQILPGLAAGAMLVFVLTLGFYVTPALVGGPADQTIGAYISLFTTGTGNWGLASALGLVLTVSTALLLALRQTLTGFAKDQGAADR</sequence>
<evidence type="ECO:0000313" key="10">
    <source>
        <dbReference type="EMBL" id="PZV37182.1"/>
    </source>
</evidence>
<evidence type="ECO:0000259" key="9">
    <source>
        <dbReference type="PROSITE" id="PS50928"/>
    </source>
</evidence>
<keyword evidence="3" id="KW-0813">Transport</keyword>
<dbReference type="InterPro" id="IPR000515">
    <property type="entry name" value="MetI-like"/>
</dbReference>
<keyword evidence="11" id="KW-1185">Reference proteome</keyword>
<proteinExistence type="inferred from homology"/>
<evidence type="ECO:0000256" key="7">
    <source>
        <dbReference type="ARBA" id="ARBA00023136"/>
    </source>
</evidence>
<reference evidence="11" key="1">
    <citation type="submission" date="2017-03" db="EMBL/GenBank/DDBJ databases">
        <authorList>
            <person name="Safronova V.I."/>
            <person name="Sazanova A.L."/>
            <person name="Chirak E.R."/>
        </authorList>
    </citation>
    <scope>NUCLEOTIDE SEQUENCE [LARGE SCALE GENOMIC DNA]</scope>
    <source>
        <strain evidence="11">Ach-343</strain>
    </source>
</reference>
<dbReference type="EMBL" id="MZXV01000034">
    <property type="protein sequence ID" value="PZV37182.1"/>
    <property type="molecule type" value="Genomic_DNA"/>
</dbReference>
<evidence type="ECO:0000256" key="6">
    <source>
        <dbReference type="ARBA" id="ARBA00022989"/>
    </source>
</evidence>
<gene>
    <name evidence="10" type="ORF">B5V02_17700</name>
</gene>
<dbReference type="Gene3D" id="1.10.3720.10">
    <property type="entry name" value="MetI-like"/>
    <property type="match status" value="1"/>
</dbReference>
<keyword evidence="4" id="KW-1003">Cell membrane</keyword>
<dbReference type="GO" id="GO:0055085">
    <property type="term" value="P:transmembrane transport"/>
    <property type="evidence" value="ECO:0007669"/>
    <property type="project" value="InterPro"/>
</dbReference>
<feature type="transmembrane region" description="Helical" evidence="8">
    <location>
        <begin position="312"/>
        <end position="332"/>
    </location>
</feature>